<dbReference type="OMA" id="KLATDEM"/>
<protein>
    <submittedName>
        <fullName evidence="1">Uncharacterized protein</fullName>
    </submittedName>
</protein>
<evidence type="ECO:0000313" key="1">
    <source>
        <dbReference type="EMBL" id="RFU33746.1"/>
    </source>
</evidence>
<proteinExistence type="predicted"/>
<accession>A0A3E2HK15</accession>
<name>A0A3E2HK15_SCYLI</name>
<dbReference type="Proteomes" id="UP000258309">
    <property type="component" value="Unassembled WGS sequence"/>
</dbReference>
<keyword evidence="2" id="KW-1185">Reference proteome</keyword>
<feature type="non-terminal residue" evidence="1">
    <location>
        <position position="259"/>
    </location>
</feature>
<comment type="caution">
    <text evidence="1">The sequence shown here is derived from an EMBL/GenBank/DDBJ whole genome shotgun (WGS) entry which is preliminary data.</text>
</comment>
<reference evidence="1 2" key="1">
    <citation type="submission" date="2018-05" db="EMBL/GenBank/DDBJ databases">
        <title>Draft genome sequence of Scytalidium lignicola DSM 105466, a ubiquitous saprotrophic fungus.</title>
        <authorList>
            <person name="Buettner E."/>
            <person name="Gebauer A.M."/>
            <person name="Hofrichter M."/>
            <person name="Liers C."/>
            <person name="Kellner H."/>
        </authorList>
    </citation>
    <scope>NUCLEOTIDE SEQUENCE [LARGE SCALE GENOMIC DNA]</scope>
    <source>
        <strain evidence="1 2">DSM 105466</strain>
    </source>
</reference>
<gene>
    <name evidence="1" type="ORF">B7463_g2626</name>
</gene>
<evidence type="ECO:0000313" key="2">
    <source>
        <dbReference type="Proteomes" id="UP000258309"/>
    </source>
</evidence>
<organism evidence="1 2">
    <name type="scientific">Scytalidium lignicola</name>
    <name type="common">Hyphomycete</name>
    <dbReference type="NCBI Taxonomy" id="5539"/>
    <lineage>
        <taxon>Eukaryota</taxon>
        <taxon>Fungi</taxon>
        <taxon>Dikarya</taxon>
        <taxon>Ascomycota</taxon>
        <taxon>Pezizomycotina</taxon>
        <taxon>Leotiomycetes</taxon>
        <taxon>Leotiomycetes incertae sedis</taxon>
        <taxon>Scytalidium</taxon>
    </lineage>
</organism>
<dbReference type="EMBL" id="NCSJ02000031">
    <property type="protein sequence ID" value="RFU33746.1"/>
    <property type="molecule type" value="Genomic_DNA"/>
</dbReference>
<dbReference type="AlphaFoldDB" id="A0A3E2HK15"/>
<sequence length="259" mass="29331">METLNTLPQDLSRSRDLLFGLPVPFSITTADYNLLWPFIDNVYSIRKARVVRYPVPHTIRYVSCRFKRVRRKGVPSGQSGRAPPKRVKPSCGVTFRMLEYPDHVEFYSSGEQTTNHSHTLDESDAIKRNGFLRKLILKEVARGYAPATIISALRGTKDAQALVLRVVGGTHLTRQDVINISASKDEHESRDAEVKLATDEMLEKVRARFAEVLEYADSLEGSARNRVLNAWEQRITAFAEAFIGGSLNEWLERNLPAME</sequence>
<feature type="non-terminal residue" evidence="1">
    <location>
        <position position="1"/>
    </location>
</feature>
<dbReference type="OrthoDB" id="3486101at2759"/>